<dbReference type="PANTHER" id="PTHR20963">
    <property type="entry name" value="MULTIPLE INOSITOL POLYPHOSPHATE PHOSPHATASE-RELATED"/>
    <property type="match status" value="1"/>
</dbReference>
<evidence type="ECO:0000256" key="4">
    <source>
        <dbReference type="PIRSR" id="PIRSR000894-1"/>
    </source>
</evidence>
<feature type="chain" id="PRO_5034544011" description="Acid phosphatase" evidence="6">
    <location>
        <begin position="17"/>
        <end position="454"/>
    </location>
</feature>
<dbReference type="OrthoDB" id="6509975at2759"/>
<feature type="disulfide bond" evidence="5">
    <location>
        <begin position="402"/>
        <end position="410"/>
    </location>
</feature>
<keyword evidence="2" id="KW-0378">Hydrolase</keyword>
<dbReference type="CDD" id="cd07061">
    <property type="entry name" value="HP_HAP_like"/>
    <property type="match status" value="1"/>
</dbReference>
<accession>A0A875S3U4</accession>
<dbReference type="KEGG" id="bnn:FOA43_001269"/>
<feature type="signal peptide" evidence="6">
    <location>
        <begin position="1"/>
        <end position="16"/>
    </location>
</feature>
<dbReference type="EMBL" id="CP064812">
    <property type="protein sequence ID" value="QPG73954.1"/>
    <property type="molecule type" value="Genomic_DNA"/>
</dbReference>
<keyword evidence="3" id="KW-0325">Glycoprotein</keyword>
<dbReference type="PANTHER" id="PTHR20963:SF18">
    <property type="entry name" value="ACID PHOSPHATASE PHO11-RELATED"/>
    <property type="match status" value="1"/>
</dbReference>
<proteinExistence type="inferred from homology"/>
<evidence type="ECO:0000313" key="7">
    <source>
        <dbReference type="EMBL" id="QPG73954.1"/>
    </source>
</evidence>
<feature type="active site" description="Nucleophile" evidence="4">
    <location>
        <position position="72"/>
    </location>
</feature>
<dbReference type="Proteomes" id="UP000662931">
    <property type="component" value="Chromosome 1"/>
</dbReference>
<dbReference type="InterPro" id="IPR033379">
    <property type="entry name" value="Acid_Pase_AS"/>
</dbReference>
<protein>
    <recommendedName>
        <fullName evidence="9">Acid phosphatase</fullName>
    </recommendedName>
</protein>
<keyword evidence="8" id="KW-1185">Reference proteome</keyword>
<feature type="active site" description="Proton donor" evidence="4">
    <location>
        <position position="330"/>
    </location>
</feature>
<sequence>MFIPLFFLINTVTSWFSPFYKKRYWQYSDDQNNLLKHCAGMGPYVQGSGFGFDYDEIPMNLVVDRVFVFSRHGERYPTVDLELSLRAVYDKLKETKVDRYEGPMSFVEKWDYFITNRSLIEMETNTSQFSGLKDMHNFGQDIRQRYGEQLYKERSVMPFFTSGSQRVIDSSEAFARGFFDGDNNEELAKKMVIIPENKNQGYDTLTTGKSCDPYHKKNNYPHPYVPRFMKQEAMRLNKLSPGFNMTAADVKILAQYCAFELNVKGHSDVCDALSMDTFIEYEYLHDSEVYYTNAEHPYTFILGSVYVNATLQLLNEKNPEQKMYFSFTHDTDLLFYMNALGILDHQERKLPIGRIEFSRFFKTSELVPMGARIVLERLTHEKTQEKYVRVIINDAVIPLKSCQDGPSFTCKLSTLNRLFYEKLSEQQTFGDKCNVDKKYPQYLKFYWDWKQYSR</sequence>
<organism evidence="7 8">
    <name type="scientific">Eeniella nana</name>
    <name type="common">Yeast</name>
    <name type="synonym">Brettanomyces nanus</name>
    <dbReference type="NCBI Taxonomy" id="13502"/>
    <lineage>
        <taxon>Eukaryota</taxon>
        <taxon>Fungi</taxon>
        <taxon>Dikarya</taxon>
        <taxon>Ascomycota</taxon>
        <taxon>Saccharomycotina</taxon>
        <taxon>Pichiomycetes</taxon>
        <taxon>Pichiales</taxon>
        <taxon>Pichiaceae</taxon>
        <taxon>Brettanomyces</taxon>
    </lineage>
</organism>
<dbReference type="GO" id="GO:0003993">
    <property type="term" value="F:acid phosphatase activity"/>
    <property type="evidence" value="ECO:0007669"/>
    <property type="project" value="TreeGrafter"/>
</dbReference>
<comment type="similarity">
    <text evidence="1">Belongs to the histidine acid phosphatase family.</text>
</comment>
<dbReference type="InterPro" id="IPR016274">
    <property type="entry name" value="Histidine_acid_Pase_euk"/>
</dbReference>
<dbReference type="GO" id="GO:0009277">
    <property type="term" value="C:fungal-type cell wall"/>
    <property type="evidence" value="ECO:0007669"/>
    <property type="project" value="TreeGrafter"/>
</dbReference>
<evidence type="ECO:0000256" key="1">
    <source>
        <dbReference type="ARBA" id="ARBA00005375"/>
    </source>
</evidence>
<keyword evidence="5" id="KW-1015">Disulfide bond</keyword>
<evidence type="ECO:0000256" key="5">
    <source>
        <dbReference type="PIRSR" id="PIRSR000894-2"/>
    </source>
</evidence>
<evidence type="ECO:0000256" key="3">
    <source>
        <dbReference type="ARBA" id="ARBA00023180"/>
    </source>
</evidence>
<dbReference type="InterPro" id="IPR029033">
    <property type="entry name" value="His_PPase_superfam"/>
</dbReference>
<evidence type="ECO:0000256" key="6">
    <source>
        <dbReference type="SAM" id="SignalP"/>
    </source>
</evidence>
<keyword evidence="6" id="KW-0732">Signal</keyword>
<gene>
    <name evidence="7" type="ORF">FOA43_001269</name>
</gene>
<dbReference type="RefSeq" id="XP_038777519.1">
    <property type="nucleotide sequence ID" value="XM_038921591.1"/>
</dbReference>
<dbReference type="PROSITE" id="PS00778">
    <property type="entry name" value="HIS_ACID_PHOSPHAT_2"/>
    <property type="match status" value="1"/>
</dbReference>
<feature type="disulfide bond" evidence="5">
    <location>
        <begin position="257"/>
        <end position="270"/>
    </location>
</feature>
<dbReference type="Gene3D" id="3.40.50.1240">
    <property type="entry name" value="Phosphoglycerate mutase-like"/>
    <property type="match status" value="1"/>
</dbReference>
<dbReference type="AlphaFoldDB" id="A0A875S3U4"/>
<dbReference type="GeneID" id="62194670"/>
<evidence type="ECO:0008006" key="9">
    <source>
        <dbReference type="Google" id="ProtNLM"/>
    </source>
</evidence>
<dbReference type="SUPFAM" id="SSF53254">
    <property type="entry name" value="Phosphoglycerate mutase-like"/>
    <property type="match status" value="1"/>
</dbReference>
<dbReference type="PIRSF" id="PIRSF000894">
    <property type="entry name" value="Acid_phosphatase"/>
    <property type="match status" value="1"/>
</dbReference>
<dbReference type="InterPro" id="IPR000560">
    <property type="entry name" value="His_Pase_clade-2"/>
</dbReference>
<reference evidence="7" key="1">
    <citation type="submission" date="2020-10" db="EMBL/GenBank/DDBJ databases">
        <authorList>
            <person name="Roach M.J.R."/>
        </authorList>
    </citation>
    <scope>NUCLEOTIDE SEQUENCE</scope>
    <source>
        <strain evidence="7">CBS 1945</strain>
    </source>
</reference>
<evidence type="ECO:0000313" key="8">
    <source>
        <dbReference type="Proteomes" id="UP000662931"/>
    </source>
</evidence>
<evidence type="ECO:0000256" key="2">
    <source>
        <dbReference type="ARBA" id="ARBA00022801"/>
    </source>
</evidence>
<name>A0A875S3U4_EENNA</name>
<dbReference type="Pfam" id="PF00328">
    <property type="entry name" value="His_Phos_2"/>
    <property type="match status" value="1"/>
</dbReference>